<dbReference type="AlphaFoldDB" id="A0A5Q0TAN4"/>
<reference evidence="2 3" key="1">
    <citation type="submission" date="2019-10" db="EMBL/GenBank/DDBJ databases">
        <title>Vibrio sp. nov., isolated from Coralline algae surface.</title>
        <authorList>
            <person name="Geng Y."/>
            <person name="Zhang X."/>
        </authorList>
    </citation>
    <scope>NUCLEOTIDE SEQUENCE [LARGE SCALE GENOMIC DNA]</scope>
    <source>
        <strain evidence="2 3">SM1977</strain>
    </source>
</reference>
<keyword evidence="3" id="KW-1185">Reference proteome</keyword>
<accession>A0A5Q0TAN4</accession>
<protein>
    <recommendedName>
        <fullName evidence="4">Glycosyltransferase</fullName>
    </recommendedName>
</protein>
<evidence type="ECO:0000256" key="1">
    <source>
        <dbReference type="SAM" id="Phobius"/>
    </source>
</evidence>
<dbReference type="Gene3D" id="3.40.50.2000">
    <property type="entry name" value="Glycogen Phosphorylase B"/>
    <property type="match status" value="1"/>
</dbReference>
<name>A0A5Q0TAN4_9VIBR</name>
<feature type="transmembrane region" description="Helical" evidence="1">
    <location>
        <begin position="94"/>
        <end position="113"/>
    </location>
</feature>
<dbReference type="RefSeq" id="WP_153445957.1">
    <property type="nucleotide sequence ID" value="NZ_CP045699.1"/>
</dbReference>
<gene>
    <name evidence="2" type="ORF">GFB47_01355</name>
</gene>
<sequence>MIFHIYKGDASISSRLHFQKTIPTIKKHKIVDNLKYLDFKLFKYSGDNSVFIFHQHAMLLNLIMVYFFCMVKMIKVRIVFDVHDLNEIKYNKTVKSYVFFSMIFALEFIVFKLPGVRFITVSKGLSRLLWLKYNKKVPVVYNMSDDIDLLSCCKYNNQKRIVYFGQINQNRLPLDLLVELLSGGYSVDIYGYFSGCTSSYEFEFERLKNECKLMFKGRYSPDNIGDLIRVYDFSLIYFDDDRLNIKFCMPNKLLQSLSLGVPVIISEGLFEIYNTLSLSGFIYSFDDLTLNKGMSKCIDYNCLEAKLNKMKNVSIKNFTSCIGEV</sequence>
<evidence type="ECO:0008006" key="4">
    <source>
        <dbReference type="Google" id="ProtNLM"/>
    </source>
</evidence>
<feature type="transmembrane region" description="Helical" evidence="1">
    <location>
        <begin position="50"/>
        <end position="74"/>
    </location>
</feature>
<keyword evidence="1" id="KW-0472">Membrane</keyword>
<dbReference type="SUPFAM" id="SSF53756">
    <property type="entry name" value="UDP-Glycosyltransferase/glycogen phosphorylase"/>
    <property type="match status" value="1"/>
</dbReference>
<dbReference type="EMBL" id="CP045699">
    <property type="protein sequence ID" value="QGA64192.1"/>
    <property type="molecule type" value="Genomic_DNA"/>
</dbReference>
<organism evidence="2 3">
    <name type="scientific">Vibrio algicola</name>
    <dbReference type="NCBI Taxonomy" id="2662262"/>
    <lineage>
        <taxon>Bacteria</taxon>
        <taxon>Pseudomonadati</taxon>
        <taxon>Pseudomonadota</taxon>
        <taxon>Gammaproteobacteria</taxon>
        <taxon>Vibrionales</taxon>
        <taxon>Vibrionaceae</taxon>
        <taxon>Vibrio</taxon>
    </lineage>
</organism>
<evidence type="ECO:0000313" key="2">
    <source>
        <dbReference type="EMBL" id="QGA64192.1"/>
    </source>
</evidence>
<keyword evidence="1" id="KW-1133">Transmembrane helix</keyword>
<evidence type="ECO:0000313" key="3">
    <source>
        <dbReference type="Proteomes" id="UP000348942"/>
    </source>
</evidence>
<proteinExistence type="predicted"/>
<keyword evidence="1" id="KW-0812">Transmembrane</keyword>
<dbReference type="Proteomes" id="UP000348942">
    <property type="component" value="Chromosome 1"/>
</dbReference>